<dbReference type="EMBL" id="KQ459581">
    <property type="protein sequence ID" value="KPI99158.1"/>
    <property type="molecule type" value="Genomic_DNA"/>
</dbReference>
<evidence type="ECO:0000256" key="1">
    <source>
        <dbReference type="SAM" id="MobiDB-lite"/>
    </source>
</evidence>
<accession>A0A194Q1F8</accession>
<proteinExistence type="predicted"/>
<evidence type="ECO:0000313" key="2">
    <source>
        <dbReference type="EMBL" id="KPI99158.1"/>
    </source>
</evidence>
<evidence type="ECO:0000313" key="3">
    <source>
        <dbReference type="Proteomes" id="UP000053268"/>
    </source>
</evidence>
<reference evidence="2 3" key="1">
    <citation type="journal article" date="2015" name="Nat. Commun.">
        <title>Outbred genome sequencing and CRISPR/Cas9 gene editing in butterflies.</title>
        <authorList>
            <person name="Li X."/>
            <person name="Fan D."/>
            <person name="Zhang W."/>
            <person name="Liu G."/>
            <person name="Zhang L."/>
            <person name="Zhao L."/>
            <person name="Fang X."/>
            <person name="Chen L."/>
            <person name="Dong Y."/>
            <person name="Chen Y."/>
            <person name="Ding Y."/>
            <person name="Zhao R."/>
            <person name="Feng M."/>
            <person name="Zhu Y."/>
            <person name="Feng Y."/>
            <person name="Jiang X."/>
            <person name="Zhu D."/>
            <person name="Xiang H."/>
            <person name="Feng X."/>
            <person name="Li S."/>
            <person name="Wang J."/>
            <person name="Zhang G."/>
            <person name="Kronforst M.R."/>
            <person name="Wang W."/>
        </authorList>
    </citation>
    <scope>NUCLEOTIDE SEQUENCE [LARGE SCALE GENOMIC DNA]</scope>
    <source>
        <strain evidence="2">Ya'a_city_454_Px</strain>
        <tissue evidence="2">Whole body</tissue>
    </source>
</reference>
<dbReference type="Proteomes" id="UP000053268">
    <property type="component" value="Unassembled WGS sequence"/>
</dbReference>
<organism evidence="2 3">
    <name type="scientific">Papilio xuthus</name>
    <name type="common">Asian swallowtail butterfly</name>
    <dbReference type="NCBI Taxonomy" id="66420"/>
    <lineage>
        <taxon>Eukaryota</taxon>
        <taxon>Metazoa</taxon>
        <taxon>Ecdysozoa</taxon>
        <taxon>Arthropoda</taxon>
        <taxon>Hexapoda</taxon>
        <taxon>Insecta</taxon>
        <taxon>Pterygota</taxon>
        <taxon>Neoptera</taxon>
        <taxon>Endopterygota</taxon>
        <taxon>Lepidoptera</taxon>
        <taxon>Glossata</taxon>
        <taxon>Ditrysia</taxon>
        <taxon>Papilionoidea</taxon>
        <taxon>Papilionidae</taxon>
        <taxon>Papilioninae</taxon>
        <taxon>Papilio</taxon>
    </lineage>
</organism>
<sequence>MARSRCPVAAAARSRAAHTSRAVTLSSAVLLSLLGNAKYFHKGDPRPLRTAAGDNRGLGRPVVRGGARHAL</sequence>
<dbReference type="AlphaFoldDB" id="A0A194Q1F8"/>
<gene>
    <name evidence="2" type="ORF">RR46_02375</name>
</gene>
<protein>
    <submittedName>
        <fullName evidence="2">Uncharacterized protein</fullName>
    </submittedName>
</protein>
<name>A0A194Q1F8_PAPXU</name>
<feature type="region of interest" description="Disordered" evidence="1">
    <location>
        <begin position="48"/>
        <end position="71"/>
    </location>
</feature>
<keyword evidence="3" id="KW-1185">Reference proteome</keyword>